<dbReference type="VEuPathDB" id="VectorBase:ASIC012668"/>
<dbReference type="PROSITE" id="PS50294">
    <property type="entry name" value="WD_REPEATS_REGION"/>
    <property type="match status" value="4"/>
</dbReference>
<feature type="compositionally biased region" description="Pro residues" evidence="4">
    <location>
        <begin position="816"/>
        <end position="830"/>
    </location>
</feature>
<proteinExistence type="predicted"/>
<dbReference type="GO" id="GO:0005847">
    <property type="term" value="C:mRNA cleavage and polyadenylation specificity factor complex"/>
    <property type="evidence" value="ECO:0007669"/>
    <property type="project" value="TreeGrafter"/>
</dbReference>
<feature type="repeat" description="WD" evidence="3">
    <location>
        <begin position="178"/>
        <end position="210"/>
    </location>
</feature>
<feature type="region of interest" description="Disordered" evidence="4">
    <location>
        <begin position="592"/>
        <end position="690"/>
    </location>
</feature>
<dbReference type="InterPro" id="IPR045245">
    <property type="entry name" value="Pfs2-like"/>
</dbReference>
<dbReference type="PROSITE" id="PS50082">
    <property type="entry name" value="WD_REPEATS_2"/>
    <property type="match status" value="7"/>
</dbReference>
<evidence type="ECO:0000313" key="6">
    <source>
        <dbReference type="EnsemblMetazoa" id="ASIC012668-PA"/>
    </source>
</evidence>
<dbReference type="AlphaFoldDB" id="A0A084W3H2"/>
<feature type="compositionally biased region" description="Pro residues" evidence="4">
    <location>
        <begin position="787"/>
        <end position="796"/>
    </location>
</feature>
<dbReference type="EnsemblMetazoa" id="ASIC012668-RA">
    <property type="protein sequence ID" value="ASIC012668-PA"/>
    <property type="gene ID" value="ASIC012668"/>
</dbReference>
<dbReference type="OrthoDB" id="16717at2759"/>
<dbReference type="InterPro" id="IPR036322">
    <property type="entry name" value="WD40_repeat_dom_sf"/>
</dbReference>
<dbReference type="STRING" id="74873.A0A084W3H2"/>
<name>A0A084W3H2_ANOSI</name>
<feature type="repeat" description="WD" evidence="3">
    <location>
        <begin position="392"/>
        <end position="423"/>
    </location>
</feature>
<feature type="repeat" description="WD" evidence="3">
    <location>
        <begin position="261"/>
        <end position="287"/>
    </location>
</feature>
<dbReference type="PRINTS" id="PR00320">
    <property type="entry name" value="GPROTEINBRPT"/>
</dbReference>
<evidence type="ECO:0000256" key="3">
    <source>
        <dbReference type="PROSITE-ProRule" id="PRU00221"/>
    </source>
</evidence>
<dbReference type="EMBL" id="ATLV01019999">
    <property type="status" value="NOT_ANNOTATED_CDS"/>
    <property type="molecule type" value="Genomic_DNA"/>
</dbReference>
<accession>A0A084W3H2</accession>
<evidence type="ECO:0000256" key="1">
    <source>
        <dbReference type="ARBA" id="ARBA00022574"/>
    </source>
</evidence>
<gene>
    <name evidence="5" type="ORF">ZHAS_00012668</name>
</gene>
<feature type="compositionally biased region" description="Basic and acidic residues" evidence="4">
    <location>
        <begin position="859"/>
        <end position="879"/>
    </location>
</feature>
<evidence type="ECO:0000313" key="7">
    <source>
        <dbReference type="Proteomes" id="UP000030765"/>
    </source>
</evidence>
<keyword evidence="7" id="KW-1185">Reference proteome</keyword>
<dbReference type="EMBL" id="KE525289">
    <property type="protein sequence ID" value="KFB44766.1"/>
    <property type="molecule type" value="Genomic_DNA"/>
</dbReference>
<dbReference type="PANTHER" id="PTHR22836">
    <property type="entry name" value="WD40 REPEAT PROTEIN"/>
    <property type="match status" value="1"/>
</dbReference>
<dbReference type="FunFam" id="2.130.10.10:FF:001116">
    <property type="entry name" value="GM10830"/>
    <property type="match status" value="1"/>
</dbReference>
<dbReference type="InterPro" id="IPR020472">
    <property type="entry name" value="WD40_PAC1"/>
</dbReference>
<dbReference type="VEuPathDB" id="VectorBase:ASIS022832"/>
<dbReference type="Pfam" id="PF00400">
    <property type="entry name" value="WD40"/>
    <property type="match status" value="6"/>
</dbReference>
<dbReference type="FunFam" id="2.130.10.10:FF:000990">
    <property type="entry name" value="GG12984"/>
    <property type="match status" value="1"/>
</dbReference>
<dbReference type="Gene3D" id="2.130.10.10">
    <property type="entry name" value="YVTN repeat-like/Quinoprotein amine dehydrogenase"/>
    <property type="match status" value="2"/>
</dbReference>
<dbReference type="CDD" id="cd00200">
    <property type="entry name" value="WD40"/>
    <property type="match status" value="1"/>
</dbReference>
<feature type="region of interest" description="Disordered" evidence="4">
    <location>
        <begin position="703"/>
        <end position="910"/>
    </location>
</feature>
<keyword evidence="2" id="KW-0677">Repeat</keyword>
<feature type="repeat" description="WD" evidence="3">
    <location>
        <begin position="305"/>
        <end position="346"/>
    </location>
</feature>
<dbReference type="OMA" id="IWKEYND"/>
<organism evidence="5">
    <name type="scientific">Anopheles sinensis</name>
    <name type="common">Mosquito</name>
    <dbReference type="NCBI Taxonomy" id="74873"/>
    <lineage>
        <taxon>Eukaryota</taxon>
        <taxon>Metazoa</taxon>
        <taxon>Ecdysozoa</taxon>
        <taxon>Arthropoda</taxon>
        <taxon>Hexapoda</taxon>
        <taxon>Insecta</taxon>
        <taxon>Pterygota</taxon>
        <taxon>Neoptera</taxon>
        <taxon>Endopterygota</taxon>
        <taxon>Diptera</taxon>
        <taxon>Nematocera</taxon>
        <taxon>Culicoidea</taxon>
        <taxon>Culicidae</taxon>
        <taxon>Anophelinae</taxon>
        <taxon>Anopheles</taxon>
    </lineage>
</organism>
<dbReference type="GO" id="GO:0031124">
    <property type="term" value="P:mRNA 3'-end processing"/>
    <property type="evidence" value="ECO:0007669"/>
    <property type="project" value="InterPro"/>
</dbReference>
<dbReference type="InterPro" id="IPR001680">
    <property type="entry name" value="WD40_rpt"/>
</dbReference>
<dbReference type="SMART" id="SM00320">
    <property type="entry name" value="WD40"/>
    <property type="match status" value="7"/>
</dbReference>
<feature type="repeat" description="WD" evidence="3">
    <location>
        <begin position="219"/>
        <end position="251"/>
    </location>
</feature>
<feature type="repeat" description="WD" evidence="3">
    <location>
        <begin position="348"/>
        <end position="390"/>
    </location>
</feature>
<dbReference type="Proteomes" id="UP000030765">
    <property type="component" value="Unassembled WGS sequence"/>
</dbReference>
<protein>
    <submittedName>
        <fullName evidence="5">AGAP001362-PA-like protein</fullName>
    </submittedName>
    <submittedName>
        <fullName evidence="6">WD_REPEATS_REGION domain-containing protein</fullName>
    </submittedName>
</protein>
<feature type="compositionally biased region" description="Polar residues" evidence="4">
    <location>
        <begin position="740"/>
        <end position="758"/>
    </location>
</feature>
<dbReference type="FunFam" id="2.130.10.10:FF:000085">
    <property type="entry name" value="WD repeat domain 33"/>
    <property type="match status" value="1"/>
</dbReference>
<evidence type="ECO:0000256" key="2">
    <source>
        <dbReference type="ARBA" id="ARBA00022737"/>
    </source>
</evidence>
<dbReference type="PANTHER" id="PTHR22836:SF0">
    <property type="entry name" value="PRE-MRNA 3' END PROCESSING PROTEIN WDR33"/>
    <property type="match status" value="1"/>
</dbReference>
<dbReference type="InterPro" id="IPR015943">
    <property type="entry name" value="WD40/YVTN_repeat-like_dom_sf"/>
</dbReference>
<evidence type="ECO:0000313" key="5">
    <source>
        <dbReference type="EMBL" id="KFB44766.1"/>
    </source>
</evidence>
<sequence>MEFSQPPPSVDAPVQHFANPPPINRILSYQNPQPPKQQFNFYHHKPYHHFNGFRGGGPMSQDDFDGKRLRKSVMRKTVDYNAAIIKALEYRTWQRDHRDRRALQPESIYIPELLPPPSYMDNPSNAVTTRFVKTATNKMRCPIFTLAWTPEGRRLITGASSGEFTLWNGLMFNFETILQAHDVSVRTMVWSHNDNWMVTGDHGGFVKYWQSNMNNVKMFQAHKDPIRGISFSPSDAKFASCSDDGTVRVWDFLRCQEERVLRGHGADVKCVHWHPQKALIVSGSKDNQQPIKLWDPKCGQALATLHAHKSTVMDLKWNDNGNWLVTASRDHLLKLFDLRNLSEEVQVFRGHKREASAVSWHPVHEGLFASGGSDGSILFWNVGTNKEVGSIDIAHDSIVWTLAWHPLGHILCSGSNDHTVKFWTRNRPGDQMRDKYNLNTLPASLAGLDECELEEHIVIPGMGPEDKVDIVESIATKETGPIPGLDLNVNNFNDKLRDKKIPYSKPIPRKFQAQWNELKPDEQTAAEEIKEVISQIVDGGPSAPKKPAPTAISLYERTIAVIPGSPLEEAIEAGTEALTRFIERGGIKELHHLFPPLPADGDPASNGDPSKPPAKRFRLDVEPKFFYGPQPFMMDPQLSMPSRDSEQSRDSAASNEDAASKGDAFDPKLPSLLQLDINPPPNVQFTTDEHADEVVLRGTWKGREREKQREREKRDLEQDKKIWKEYNDRNWDEDEDETMGDSSNRPDSPASQNTNSNGPWGAAFENEMPPGPPQGISWQTDKGGGPSMPPGGPPPFGVGYGDDDGAPSLDGFNCQRPPPPIGVGQPPPFMNQPHHPSAFAMMGGRNDDDGGFHNNIHNPGDHRGEFNRNDDWGRNDGGMHRGGGHRGGNRGGGRDFRDGRWERGFRGRRN</sequence>
<feature type="compositionally biased region" description="Basic and acidic residues" evidence="4">
    <location>
        <begin position="703"/>
        <end position="730"/>
    </location>
</feature>
<feature type="compositionally biased region" description="Basic and acidic residues" evidence="4">
    <location>
        <begin position="892"/>
        <end position="910"/>
    </location>
</feature>
<keyword evidence="1 3" id="KW-0853">WD repeat</keyword>
<reference evidence="5 7" key="1">
    <citation type="journal article" date="2014" name="BMC Genomics">
        <title>Genome sequence of Anopheles sinensis provides insight into genetics basis of mosquito competence for malaria parasites.</title>
        <authorList>
            <person name="Zhou D."/>
            <person name="Zhang D."/>
            <person name="Ding G."/>
            <person name="Shi L."/>
            <person name="Hou Q."/>
            <person name="Ye Y."/>
            <person name="Xu Y."/>
            <person name="Zhou H."/>
            <person name="Xiong C."/>
            <person name="Li S."/>
            <person name="Yu J."/>
            <person name="Hong S."/>
            <person name="Yu X."/>
            <person name="Zou P."/>
            <person name="Chen C."/>
            <person name="Chang X."/>
            <person name="Wang W."/>
            <person name="Lv Y."/>
            <person name="Sun Y."/>
            <person name="Ma L."/>
            <person name="Shen B."/>
            <person name="Zhu C."/>
        </authorList>
    </citation>
    <scope>NUCLEOTIDE SEQUENCE [LARGE SCALE GENOMIC DNA]</scope>
</reference>
<feature type="repeat" description="WD" evidence="3">
    <location>
        <begin position="136"/>
        <end position="168"/>
    </location>
</feature>
<reference evidence="6" key="2">
    <citation type="submission" date="2020-05" db="UniProtKB">
        <authorList>
            <consortium name="EnsemblMetazoa"/>
        </authorList>
    </citation>
    <scope>IDENTIFICATION</scope>
</reference>
<dbReference type="SUPFAM" id="SSF50978">
    <property type="entry name" value="WD40 repeat-like"/>
    <property type="match status" value="1"/>
</dbReference>
<evidence type="ECO:0000256" key="4">
    <source>
        <dbReference type="SAM" id="MobiDB-lite"/>
    </source>
</evidence>